<comment type="caution">
    <text evidence="1">The sequence shown here is derived from an EMBL/GenBank/DDBJ whole genome shotgun (WGS) entry which is preliminary data.</text>
</comment>
<reference evidence="1" key="1">
    <citation type="journal article" date="2023" name="Mol. Phylogenet. Evol.">
        <title>Genome-scale phylogeny and comparative genomics of the fungal order Sordariales.</title>
        <authorList>
            <person name="Hensen N."/>
            <person name="Bonometti L."/>
            <person name="Westerberg I."/>
            <person name="Brannstrom I.O."/>
            <person name="Guillou S."/>
            <person name="Cros-Aarteil S."/>
            <person name="Calhoun S."/>
            <person name="Haridas S."/>
            <person name="Kuo A."/>
            <person name="Mondo S."/>
            <person name="Pangilinan J."/>
            <person name="Riley R."/>
            <person name="LaButti K."/>
            <person name="Andreopoulos B."/>
            <person name="Lipzen A."/>
            <person name="Chen C."/>
            <person name="Yan M."/>
            <person name="Daum C."/>
            <person name="Ng V."/>
            <person name="Clum A."/>
            <person name="Steindorff A."/>
            <person name="Ohm R.A."/>
            <person name="Martin F."/>
            <person name="Silar P."/>
            <person name="Natvig D.O."/>
            <person name="Lalanne C."/>
            <person name="Gautier V."/>
            <person name="Ament-Velasquez S.L."/>
            <person name="Kruys A."/>
            <person name="Hutchinson M.I."/>
            <person name="Powell A.J."/>
            <person name="Barry K."/>
            <person name="Miller A.N."/>
            <person name="Grigoriev I.V."/>
            <person name="Debuchy R."/>
            <person name="Gladieux P."/>
            <person name="Hiltunen Thoren M."/>
            <person name="Johannesson H."/>
        </authorList>
    </citation>
    <scope>NUCLEOTIDE SEQUENCE</scope>
    <source>
        <strain evidence="1">CBS 315.58</strain>
    </source>
</reference>
<evidence type="ECO:0000313" key="1">
    <source>
        <dbReference type="EMBL" id="KAK4200955.1"/>
    </source>
</evidence>
<protein>
    <submittedName>
        <fullName evidence="1">Uncharacterized protein</fullName>
    </submittedName>
</protein>
<dbReference type="AlphaFoldDB" id="A0AAN6XI21"/>
<accession>A0AAN6XI21</accession>
<sequence length="309" mass="35081">MRPLDLESINESPDNLKDQLLFYNSNLTAVHWIRKLIDRDGPHCIKTPKHGLSLPLELWVMILDQAEAMALNDPQFTFVKVQSITPRKEGTRVVRCVPQKFTLPYTPVSMMKELDHHDDGKLLAGSLYNPASCRDLESFLRCATPEMAAEINAQEVNQEDIEEEDRFTYYTHKSTTRIPDLVELPDQTIDVIFPPGSESGIPGLFHQLTVADVIAWVDGGDCWVCGGGRFLCPGGRCPGLARYLWYFERVGCGYHVSCPLCMGDIFDEHMNHIKCEHENFPISDLEQDEMEGKIKEQMEMLGYKYSPPG</sequence>
<proteinExistence type="predicted"/>
<gene>
    <name evidence="1" type="ORF">QBC40DRAFT_224665</name>
</gene>
<keyword evidence="2" id="KW-1185">Reference proteome</keyword>
<dbReference type="Proteomes" id="UP001303160">
    <property type="component" value="Unassembled WGS sequence"/>
</dbReference>
<reference evidence="1" key="2">
    <citation type="submission" date="2023-05" db="EMBL/GenBank/DDBJ databases">
        <authorList>
            <consortium name="Lawrence Berkeley National Laboratory"/>
            <person name="Steindorff A."/>
            <person name="Hensen N."/>
            <person name="Bonometti L."/>
            <person name="Westerberg I."/>
            <person name="Brannstrom I.O."/>
            <person name="Guillou S."/>
            <person name="Cros-Aarteil S."/>
            <person name="Calhoun S."/>
            <person name="Haridas S."/>
            <person name="Kuo A."/>
            <person name="Mondo S."/>
            <person name="Pangilinan J."/>
            <person name="Riley R."/>
            <person name="Labutti K."/>
            <person name="Andreopoulos B."/>
            <person name="Lipzen A."/>
            <person name="Chen C."/>
            <person name="Yanf M."/>
            <person name="Daum C."/>
            <person name="Ng V."/>
            <person name="Clum A."/>
            <person name="Ohm R."/>
            <person name="Martin F."/>
            <person name="Silar P."/>
            <person name="Natvig D."/>
            <person name="Lalanne C."/>
            <person name="Gautier V."/>
            <person name="Ament-Velasquez S.L."/>
            <person name="Kruys A."/>
            <person name="Hutchinson M.I."/>
            <person name="Powell A.J."/>
            <person name="Barry K."/>
            <person name="Miller A.N."/>
            <person name="Grigoriev I.V."/>
            <person name="Debuchy R."/>
            <person name="Gladieux P."/>
            <person name="Thoren M.H."/>
            <person name="Johannesson H."/>
        </authorList>
    </citation>
    <scope>NUCLEOTIDE SEQUENCE</scope>
    <source>
        <strain evidence="1">CBS 315.58</strain>
    </source>
</reference>
<dbReference type="EMBL" id="MU863913">
    <property type="protein sequence ID" value="KAK4200955.1"/>
    <property type="molecule type" value="Genomic_DNA"/>
</dbReference>
<evidence type="ECO:0000313" key="2">
    <source>
        <dbReference type="Proteomes" id="UP001303160"/>
    </source>
</evidence>
<name>A0AAN6XI21_9PEZI</name>
<organism evidence="1 2">
    <name type="scientific">Triangularia verruculosa</name>
    <dbReference type="NCBI Taxonomy" id="2587418"/>
    <lineage>
        <taxon>Eukaryota</taxon>
        <taxon>Fungi</taxon>
        <taxon>Dikarya</taxon>
        <taxon>Ascomycota</taxon>
        <taxon>Pezizomycotina</taxon>
        <taxon>Sordariomycetes</taxon>
        <taxon>Sordariomycetidae</taxon>
        <taxon>Sordariales</taxon>
        <taxon>Podosporaceae</taxon>
        <taxon>Triangularia</taxon>
    </lineage>
</organism>